<keyword evidence="6" id="KW-0808">Transferase</keyword>
<dbReference type="GO" id="GO:0097733">
    <property type="term" value="C:photoreceptor cell cilium"/>
    <property type="evidence" value="ECO:0007669"/>
    <property type="project" value="UniProtKB-ARBA"/>
</dbReference>
<dbReference type="AlphaFoldDB" id="A0A1W4WMQ3"/>
<feature type="compositionally biased region" description="Low complexity" evidence="3">
    <location>
        <begin position="195"/>
        <end position="217"/>
    </location>
</feature>
<name>A0A1W4WMQ3_AGRPL</name>
<dbReference type="GeneID" id="108734607"/>
<evidence type="ECO:0000313" key="6">
    <source>
        <dbReference type="RefSeq" id="XP_018321737.1"/>
    </source>
</evidence>
<dbReference type="RefSeq" id="XP_018321737.1">
    <property type="nucleotide sequence ID" value="XM_018466235.2"/>
</dbReference>
<gene>
    <name evidence="6" type="primary">LOC108734607</name>
</gene>
<sequence length="472" mass="54606">MAKRLNEELVFRKTKLNNLTDIKKLNCWGNDIEDVSLLQQMPNVQVLSLSINKINTLANFQYCTSLQELYVRQNDIRDLNEICYLQGLKNLRNLWLAENPCSLQEDYRPTVIRTLTQLKQLDNLAITEREYKEAATKGRLLIHPDNLPRRSYTEETPEKEEIEIEIEIPKENEFYMSNSMNYVNKNRSSEENCCNQNSPNYNNQNSPNYNNQNSPNYNNQIKEEIIFKKMKNCSTNRSSEDNSKNTTYRPSSPPTYRLNNNFEDECFNSIRCSFEDQNDYNAITSLTSYHITEERDNDTFSVKDHYVEESYSCRPSNTFHQAIIQPLNEISYSYVPPLNHSFSSNDLEDSLESNRLQKSQSTGLIGQETNTGSFIPIPRREDSNNSMLTEDSHHSILLSQPTKSLNNSVVSENRKDNIREKSAKKCRRLKNTTKTANVLSAVLCLLKELDLSSLEVVEMVVASRLDELEGIS</sequence>
<dbReference type="PANTHER" id="PTHR18849">
    <property type="entry name" value="LEUCINE RICH REPEAT PROTEIN"/>
    <property type="match status" value="1"/>
</dbReference>
<organism evidence="5 6">
    <name type="scientific">Agrilus planipennis</name>
    <name type="common">Emerald ash borer</name>
    <name type="synonym">Agrilus marcopoli</name>
    <dbReference type="NCBI Taxonomy" id="224129"/>
    <lineage>
        <taxon>Eukaryota</taxon>
        <taxon>Metazoa</taxon>
        <taxon>Ecdysozoa</taxon>
        <taxon>Arthropoda</taxon>
        <taxon>Hexapoda</taxon>
        <taxon>Insecta</taxon>
        <taxon>Pterygota</taxon>
        <taxon>Neoptera</taxon>
        <taxon>Endopterygota</taxon>
        <taxon>Coleoptera</taxon>
        <taxon>Polyphaga</taxon>
        <taxon>Elateriformia</taxon>
        <taxon>Buprestoidea</taxon>
        <taxon>Buprestidae</taxon>
        <taxon>Agrilinae</taxon>
        <taxon>Agrilus</taxon>
    </lineage>
</organism>
<dbReference type="Pfam" id="PF14580">
    <property type="entry name" value="LRR_9"/>
    <property type="match status" value="1"/>
</dbReference>
<dbReference type="OrthoDB" id="1517790at2759"/>
<dbReference type="SMART" id="SM00446">
    <property type="entry name" value="LRRcap"/>
    <property type="match status" value="1"/>
</dbReference>
<accession>A0A1W4WMQ3</accession>
<feature type="region of interest" description="Disordered" evidence="3">
    <location>
        <begin position="188"/>
        <end position="217"/>
    </location>
</feature>
<evidence type="ECO:0000256" key="1">
    <source>
        <dbReference type="ARBA" id="ARBA00022614"/>
    </source>
</evidence>
<dbReference type="InterPro" id="IPR001611">
    <property type="entry name" value="Leu-rich_rpt"/>
</dbReference>
<dbReference type="Proteomes" id="UP000192223">
    <property type="component" value="Unplaced"/>
</dbReference>
<dbReference type="InterPro" id="IPR032675">
    <property type="entry name" value="LRR_dom_sf"/>
</dbReference>
<dbReference type="SUPFAM" id="SSF52058">
    <property type="entry name" value="L domain-like"/>
    <property type="match status" value="1"/>
</dbReference>
<keyword evidence="1" id="KW-0433">Leucine-rich repeat</keyword>
<evidence type="ECO:0000256" key="3">
    <source>
        <dbReference type="SAM" id="MobiDB-lite"/>
    </source>
</evidence>
<dbReference type="GO" id="GO:0007010">
    <property type="term" value="P:cytoskeleton organization"/>
    <property type="evidence" value="ECO:0007669"/>
    <property type="project" value="TreeGrafter"/>
</dbReference>
<evidence type="ECO:0000313" key="5">
    <source>
        <dbReference type="Proteomes" id="UP000192223"/>
    </source>
</evidence>
<protein>
    <submittedName>
        <fullName evidence="6">Probable serine/threonine-protein kinase DDB_G0278845</fullName>
    </submittedName>
</protein>
<feature type="region of interest" description="Disordered" evidence="3">
    <location>
        <begin position="233"/>
        <end position="255"/>
    </location>
</feature>
<keyword evidence="6" id="KW-0418">Kinase</keyword>
<dbReference type="PROSITE" id="PS51450">
    <property type="entry name" value="LRR"/>
    <property type="match status" value="1"/>
</dbReference>
<dbReference type="GO" id="GO:0016301">
    <property type="term" value="F:kinase activity"/>
    <property type="evidence" value="ECO:0007669"/>
    <property type="project" value="UniProtKB-KW"/>
</dbReference>
<dbReference type="FunFam" id="3.80.10.10:FF:000094">
    <property type="entry name" value="protein C21orf2 isoform X1"/>
    <property type="match status" value="1"/>
</dbReference>
<dbReference type="InParanoid" id="A0A1W4WMQ3"/>
<keyword evidence="5" id="KW-1185">Reference proteome</keyword>
<dbReference type="Gene3D" id="3.80.10.10">
    <property type="entry name" value="Ribonuclease Inhibitor"/>
    <property type="match status" value="1"/>
</dbReference>
<keyword evidence="2" id="KW-0677">Repeat</keyword>
<dbReference type="FunCoup" id="A0A1W4WMQ3">
    <property type="interactions" value="1"/>
</dbReference>
<evidence type="ECO:0000256" key="2">
    <source>
        <dbReference type="ARBA" id="ARBA00022737"/>
    </source>
</evidence>
<feature type="domain" description="U2A'/phosphoprotein 32 family A C-terminal" evidence="4">
    <location>
        <begin position="104"/>
        <end position="122"/>
    </location>
</feature>
<evidence type="ECO:0000259" key="4">
    <source>
        <dbReference type="SMART" id="SM00446"/>
    </source>
</evidence>
<reference evidence="6" key="1">
    <citation type="submission" date="2025-08" db="UniProtKB">
        <authorList>
            <consortium name="RefSeq"/>
        </authorList>
    </citation>
    <scope>IDENTIFICATION</scope>
    <source>
        <tissue evidence="6">Entire body</tissue>
    </source>
</reference>
<feature type="compositionally biased region" description="Polar residues" evidence="3">
    <location>
        <begin position="353"/>
        <end position="373"/>
    </location>
</feature>
<dbReference type="KEGG" id="apln:108734607"/>
<dbReference type="PANTHER" id="PTHR18849:SF0">
    <property type="entry name" value="CILIA- AND FLAGELLA-ASSOCIATED PROTEIN 410-RELATED"/>
    <property type="match status" value="1"/>
</dbReference>
<dbReference type="GO" id="GO:0036064">
    <property type="term" value="C:ciliary basal body"/>
    <property type="evidence" value="ECO:0007669"/>
    <property type="project" value="UniProtKB-ARBA"/>
</dbReference>
<feature type="region of interest" description="Disordered" evidence="3">
    <location>
        <begin position="345"/>
        <end position="392"/>
    </location>
</feature>
<dbReference type="InterPro" id="IPR003603">
    <property type="entry name" value="U2A'_phosphoprotein32A_C"/>
</dbReference>
<proteinExistence type="predicted"/>